<protein>
    <submittedName>
        <fullName evidence="1">Uncharacterized protein</fullName>
    </submittedName>
</protein>
<evidence type="ECO:0000313" key="2">
    <source>
        <dbReference type="Proteomes" id="UP000799772"/>
    </source>
</evidence>
<dbReference type="AlphaFoldDB" id="A0A9P4MAI1"/>
<accession>A0A9P4MAI1</accession>
<dbReference type="OrthoDB" id="3945882at2759"/>
<comment type="caution">
    <text evidence="1">The sequence shown here is derived from an EMBL/GenBank/DDBJ whole genome shotgun (WGS) entry which is preliminary data.</text>
</comment>
<name>A0A9P4MAI1_9PEZI</name>
<dbReference type="Proteomes" id="UP000799772">
    <property type="component" value="Unassembled WGS sequence"/>
</dbReference>
<keyword evidence="2" id="KW-1185">Reference proteome</keyword>
<evidence type="ECO:0000313" key="1">
    <source>
        <dbReference type="EMBL" id="KAF2103706.1"/>
    </source>
</evidence>
<organism evidence="1 2">
    <name type="scientific">Rhizodiscina lignyota</name>
    <dbReference type="NCBI Taxonomy" id="1504668"/>
    <lineage>
        <taxon>Eukaryota</taxon>
        <taxon>Fungi</taxon>
        <taxon>Dikarya</taxon>
        <taxon>Ascomycota</taxon>
        <taxon>Pezizomycotina</taxon>
        <taxon>Dothideomycetes</taxon>
        <taxon>Pleosporomycetidae</taxon>
        <taxon>Aulographales</taxon>
        <taxon>Rhizodiscinaceae</taxon>
        <taxon>Rhizodiscina</taxon>
    </lineage>
</organism>
<gene>
    <name evidence="1" type="ORF">NA57DRAFT_50576</name>
</gene>
<reference evidence="1" key="1">
    <citation type="journal article" date="2020" name="Stud. Mycol.">
        <title>101 Dothideomycetes genomes: a test case for predicting lifestyles and emergence of pathogens.</title>
        <authorList>
            <person name="Haridas S."/>
            <person name="Albert R."/>
            <person name="Binder M."/>
            <person name="Bloem J."/>
            <person name="Labutti K."/>
            <person name="Salamov A."/>
            <person name="Andreopoulos B."/>
            <person name="Baker S."/>
            <person name="Barry K."/>
            <person name="Bills G."/>
            <person name="Bluhm B."/>
            <person name="Cannon C."/>
            <person name="Castanera R."/>
            <person name="Culley D."/>
            <person name="Daum C."/>
            <person name="Ezra D."/>
            <person name="Gonzalez J."/>
            <person name="Henrissat B."/>
            <person name="Kuo A."/>
            <person name="Liang C."/>
            <person name="Lipzen A."/>
            <person name="Lutzoni F."/>
            <person name="Magnuson J."/>
            <person name="Mondo S."/>
            <person name="Nolan M."/>
            <person name="Ohm R."/>
            <person name="Pangilinan J."/>
            <person name="Park H.-J."/>
            <person name="Ramirez L."/>
            <person name="Alfaro M."/>
            <person name="Sun H."/>
            <person name="Tritt A."/>
            <person name="Yoshinaga Y."/>
            <person name="Zwiers L.-H."/>
            <person name="Turgeon B."/>
            <person name="Goodwin S."/>
            <person name="Spatafora J."/>
            <person name="Crous P."/>
            <person name="Grigoriev I."/>
        </authorList>
    </citation>
    <scope>NUCLEOTIDE SEQUENCE</scope>
    <source>
        <strain evidence="1">CBS 133067</strain>
    </source>
</reference>
<dbReference type="EMBL" id="ML978121">
    <property type="protein sequence ID" value="KAF2103706.1"/>
    <property type="molecule type" value="Genomic_DNA"/>
</dbReference>
<proteinExistence type="predicted"/>
<sequence length="376" mass="41697">MSGKVPLFSFPLANLEETLAATATYSSMENFNLSLTIRQTQPMPARRCSTQATLPQSLSSLPIRPRRPSAKYVSTPTQVALPLRAHPGVLDFTEPPTGAFPPRYFERIFNEPCDGTRSTHHRLRDCGHLIRTPLPTRCGRTCFKVPVTLTDAELPESVVPEGFACSVCLDELLDAKFVKKREEFEVEMGAIAIQLGSRLGTNLFVLPGDEIHGIRARHLRDRERMWAQQRQGDRDALVQLCGLRSCEAVSEDSDGEFLQSELSPTEPLHRELQLLNFSDSEEFSHAISPSSKSNPWVGNEARSPMQRENSWSFVLGAMSYSNCSAAERVHAHDEGEQPSSRGLVILRPARGLLGIARALVPRQPPSLPSRAEPPPL</sequence>